<keyword evidence="1" id="KW-0812">Transmembrane</keyword>
<name>A0A3M2L1D6_9NOCA</name>
<feature type="transmembrane region" description="Helical" evidence="1">
    <location>
        <begin position="218"/>
        <end position="239"/>
    </location>
</feature>
<dbReference type="RefSeq" id="WP_122189145.1">
    <property type="nucleotide sequence ID" value="NZ_RFFH01000007.1"/>
</dbReference>
<keyword evidence="1" id="KW-1133">Transmembrane helix</keyword>
<evidence type="ECO:0000313" key="3">
    <source>
        <dbReference type="Proteomes" id="UP000279275"/>
    </source>
</evidence>
<feature type="transmembrane region" description="Helical" evidence="1">
    <location>
        <begin position="60"/>
        <end position="81"/>
    </location>
</feature>
<comment type="caution">
    <text evidence="2">The sequence shown here is derived from an EMBL/GenBank/DDBJ whole genome shotgun (WGS) entry which is preliminary data.</text>
</comment>
<feature type="transmembrane region" description="Helical" evidence="1">
    <location>
        <begin position="141"/>
        <end position="163"/>
    </location>
</feature>
<accession>A0A3M2L1D6</accession>
<evidence type="ECO:0000313" key="2">
    <source>
        <dbReference type="EMBL" id="RMI31194.1"/>
    </source>
</evidence>
<sequence length="247" mass="25677">MSFTAVLHSEWIKARSLPVSSGLVALMVAATVGFSLAGTAGLGKHDAGKPGFDALSVSFYGVNFGQLAAICVGAVCAAAQFRHDGTRIWFAAVPRRGLVYSANLVVIGASTLLAGLPTAALCFFAGQPLLGQYRVRADDPAAWRAIVGCAIYLALIALFAAGLATMFRNAAAAMGVLVPVVLLLSFTLGDVTRHSGLIQFLPDRAGRQVLVHAPSGTLGPWTGLAVTGVWAAAAIWAGWETLRRRDS</sequence>
<proteinExistence type="predicted"/>
<organism evidence="2 3">
    <name type="scientific">Nocardia stercoris</name>
    <dbReference type="NCBI Taxonomy" id="2483361"/>
    <lineage>
        <taxon>Bacteria</taxon>
        <taxon>Bacillati</taxon>
        <taxon>Actinomycetota</taxon>
        <taxon>Actinomycetes</taxon>
        <taxon>Mycobacteriales</taxon>
        <taxon>Nocardiaceae</taxon>
        <taxon>Nocardia</taxon>
    </lineage>
</organism>
<evidence type="ECO:0000256" key="1">
    <source>
        <dbReference type="SAM" id="Phobius"/>
    </source>
</evidence>
<feature type="transmembrane region" description="Helical" evidence="1">
    <location>
        <begin position="170"/>
        <end position="188"/>
    </location>
</feature>
<feature type="transmembrane region" description="Helical" evidence="1">
    <location>
        <begin position="102"/>
        <end position="126"/>
    </location>
</feature>
<feature type="transmembrane region" description="Helical" evidence="1">
    <location>
        <begin position="21"/>
        <end position="40"/>
    </location>
</feature>
<dbReference type="EMBL" id="RFFH01000007">
    <property type="protein sequence ID" value="RMI31194.1"/>
    <property type="molecule type" value="Genomic_DNA"/>
</dbReference>
<dbReference type="OrthoDB" id="4529884at2"/>
<keyword evidence="1" id="KW-0472">Membrane</keyword>
<gene>
    <name evidence="2" type="ORF">EBN03_17575</name>
</gene>
<keyword evidence="3" id="KW-1185">Reference proteome</keyword>
<dbReference type="AlphaFoldDB" id="A0A3M2L1D6"/>
<reference evidence="2 3" key="1">
    <citation type="submission" date="2018-10" db="EMBL/GenBank/DDBJ databases">
        <title>Isolation from cow dung.</title>
        <authorList>
            <person name="Ling L."/>
        </authorList>
    </citation>
    <scope>NUCLEOTIDE SEQUENCE [LARGE SCALE GENOMIC DNA]</scope>
    <source>
        <strain evidence="2 3">NEAU-LL90</strain>
    </source>
</reference>
<dbReference type="Proteomes" id="UP000279275">
    <property type="component" value="Unassembled WGS sequence"/>
</dbReference>
<protein>
    <submittedName>
        <fullName evidence="2">ABC transporter permease</fullName>
    </submittedName>
</protein>